<reference evidence="1 2" key="1">
    <citation type="submission" date="2019-03" db="EMBL/GenBank/DDBJ databases">
        <title>First draft genome of Liparis tanakae, snailfish: a comprehensive survey of snailfish specific genes.</title>
        <authorList>
            <person name="Kim W."/>
            <person name="Song I."/>
            <person name="Jeong J.-H."/>
            <person name="Kim D."/>
            <person name="Kim S."/>
            <person name="Ryu S."/>
            <person name="Song J.Y."/>
            <person name="Lee S.K."/>
        </authorList>
    </citation>
    <scope>NUCLEOTIDE SEQUENCE [LARGE SCALE GENOMIC DNA]</scope>
    <source>
        <tissue evidence="1">Muscle</tissue>
    </source>
</reference>
<evidence type="ECO:0000313" key="2">
    <source>
        <dbReference type="Proteomes" id="UP000314294"/>
    </source>
</evidence>
<comment type="caution">
    <text evidence="1">The sequence shown here is derived from an EMBL/GenBank/DDBJ whole genome shotgun (WGS) entry which is preliminary data.</text>
</comment>
<keyword evidence="2" id="KW-1185">Reference proteome</keyword>
<organism evidence="1 2">
    <name type="scientific">Liparis tanakae</name>
    <name type="common">Tanaka's snailfish</name>
    <dbReference type="NCBI Taxonomy" id="230148"/>
    <lineage>
        <taxon>Eukaryota</taxon>
        <taxon>Metazoa</taxon>
        <taxon>Chordata</taxon>
        <taxon>Craniata</taxon>
        <taxon>Vertebrata</taxon>
        <taxon>Euteleostomi</taxon>
        <taxon>Actinopterygii</taxon>
        <taxon>Neopterygii</taxon>
        <taxon>Teleostei</taxon>
        <taxon>Neoteleostei</taxon>
        <taxon>Acanthomorphata</taxon>
        <taxon>Eupercaria</taxon>
        <taxon>Perciformes</taxon>
        <taxon>Cottioidei</taxon>
        <taxon>Cottales</taxon>
        <taxon>Liparidae</taxon>
        <taxon>Liparis</taxon>
    </lineage>
</organism>
<gene>
    <name evidence="1" type="ORF">EYF80_037421</name>
</gene>
<dbReference type="AlphaFoldDB" id="A0A4Z2GFU0"/>
<sequence>MTTQMPSFAQVTRINKQVARMAARDIIKNSARDGTGQGTRLLSTASFRVMCVASIKAAGPSVSVSTWASLHAAESTRASREGITTFLQQRGCPHFSGRLVPLAVPAPEHCGTASLSTETAFSGTDV</sequence>
<dbReference type="Proteomes" id="UP000314294">
    <property type="component" value="Unassembled WGS sequence"/>
</dbReference>
<dbReference type="EMBL" id="SRLO01000549">
    <property type="protein sequence ID" value="TNN52398.1"/>
    <property type="molecule type" value="Genomic_DNA"/>
</dbReference>
<name>A0A4Z2GFU0_9TELE</name>
<proteinExistence type="predicted"/>
<evidence type="ECO:0000313" key="1">
    <source>
        <dbReference type="EMBL" id="TNN52398.1"/>
    </source>
</evidence>
<protein>
    <submittedName>
        <fullName evidence="1">Uncharacterized protein</fullName>
    </submittedName>
</protein>
<accession>A0A4Z2GFU0</accession>